<keyword evidence="1" id="KW-1133">Transmembrane helix</keyword>
<proteinExistence type="predicted"/>
<dbReference type="InterPro" id="IPR000555">
    <property type="entry name" value="JAMM/MPN+_dom"/>
</dbReference>
<dbReference type="SMART" id="SM00232">
    <property type="entry name" value="JAB_MPN"/>
    <property type="match status" value="1"/>
</dbReference>
<reference evidence="3" key="1">
    <citation type="journal article" date="2017" name="Nature">
        <title>Asgard archaea illuminate the origin of eukaryotic cellular complexity.</title>
        <authorList>
            <person name="Zaremba-Niedzwiedzka K."/>
            <person name="Caceres E.F."/>
            <person name="Saw J.H."/>
            <person name="Backstrom D."/>
            <person name="Juzokaite L."/>
            <person name="Vancaester E."/>
            <person name="Seitz K.W."/>
            <person name="Anantharaman K."/>
            <person name="Starnawski P."/>
            <person name="Kjeldsen K.U."/>
            <person name="Scott M.B."/>
            <person name="Nunoura T."/>
            <person name="Banfield J.F."/>
            <person name="Schramm A."/>
            <person name="Baker B.J."/>
            <person name="Spang A."/>
            <person name="Ettema T.J.G."/>
        </authorList>
    </citation>
    <scope>NUCLEOTIDE SEQUENCE</scope>
    <source>
        <strain evidence="3">LCB_4</strain>
    </source>
</reference>
<keyword evidence="1" id="KW-0472">Membrane</keyword>
<dbReference type="SUPFAM" id="SSF102712">
    <property type="entry name" value="JAB1/MPN domain"/>
    <property type="match status" value="1"/>
</dbReference>
<sequence>MKMDVLVNPSVILKIIEATGHMEKEAAGYLTGCIEEGKLIIKDVNIPVQESSRISVKLEPDTLIKTVDELEKYKPSEIICGWFHTHPGMGADFMSQTDVKTQNLYQKLFPEAVALVVDPLEYLEKSDIDKKTLSLYRVQDGKPVEIDFKTTLTGREILTLALKNLREEKPITQSFSRLERIAEFSDILRESREHLLTVILAWNLIIALIIFTVISLILL</sequence>
<reference evidence="3" key="2">
    <citation type="journal article" date="2022" name="Nat. Microbiol.">
        <title>A closed Candidatus Odinarchaeum chromosome exposes Asgard archaeal viruses.</title>
        <authorList>
            <person name="Tamarit D."/>
            <person name="Caceres E.F."/>
            <person name="Krupovic M."/>
            <person name="Nijland R."/>
            <person name="Eme L."/>
            <person name="Robinson N.P."/>
            <person name="Ettema T.J.G."/>
        </authorList>
    </citation>
    <scope>NUCLEOTIDE SEQUENCE</scope>
    <source>
        <strain evidence="3">LCB_4</strain>
    </source>
</reference>
<dbReference type="EMBL" id="CP091871">
    <property type="protein sequence ID" value="WEU40565.1"/>
    <property type="molecule type" value="Genomic_DNA"/>
</dbReference>
<feature type="transmembrane region" description="Helical" evidence="1">
    <location>
        <begin position="195"/>
        <end position="218"/>
    </location>
</feature>
<name>A0AAF0D2S1_ODILC</name>
<dbReference type="PANTHER" id="PTHR10410">
    <property type="entry name" value="EUKARYOTIC TRANSLATION INITIATION FACTOR 3 -RELATED"/>
    <property type="match status" value="1"/>
</dbReference>
<dbReference type="Gene3D" id="3.40.140.10">
    <property type="entry name" value="Cytidine Deaminase, domain 2"/>
    <property type="match status" value="1"/>
</dbReference>
<organism evidence="3 4">
    <name type="scientific">Odinarchaeota yellowstonii (strain LCB_4)</name>
    <dbReference type="NCBI Taxonomy" id="1841599"/>
    <lineage>
        <taxon>Archaea</taxon>
        <taxon>Promethearchaeati</taxon>
        <taxon>Candidatus Odinarchaeota</taxon>
        <taxon>Candidatus Odinarchaeia</taxon>
        <taxon>Candidatus Odinarchaeales</taxon>
        <taxon>Candidatus Odinarchaeaceae</taxon>
        <taxon>Candidatus Odinarchaeum</taxon>
    </lineage>
</organism>
<dbReference type="Pfam" id="PF01398">
    <property type="entry name" value="JAB"/>
    <property type="match status" value="1"/>
</dbReference>
<evidence type="ECO:0000313" key="4">
    <source>
        <dbReference type="Proteomes" id="UP000186851"/>
    </source>
</evidence>
<dbReference type="Proteomes" id="UP000186851">
    <property type="component" value="Chromosome"/>
</dbReference>
<evidence type="ECO:0000256" key="1">
    <source>
        <dbReference type="SAM" id="Phobius"/>
    </source>
</evidence>
<dbReference type="AlphaFoldDB" id="A0AAF0D2S1"/>
<accession>A0AAF0D2S1</accession>
<dbReference type="KEGG" id="oyw:OdinLCB4_001140"/>
<evidence type="ECO:0000259" key="2">
    <source>
        <dbReference type="SMART" id="SM00232"/>
    </source>
</evidence>
<evidence type="ECO:0000313" key="3">
    <source>
        <dbReference type="EMBL" id="WEU40565.1"/>
    </source>
</evidence>
<feature type="domain" description="JAB1/MPN/MOV34 metalloenzyme" evidence="2">
    <location>
        <begin position="4"/>
        <end position="141"/>
    </location>
</feature>
<dbReference type="InterPro" id="IPR050242">
    <property type="entry name" value="JAMM_MPN+_peptidase_M67A"/>
</dbReference>
<gene>
    <name evidence="3" type="ORF">OdinLCB4_001140</name>
</gene>
<dbReference type="GO" id="GO:0008237">
    <property type="term" value="F:metallopeptidase activity"/>
    <property type="evidence" value="ECO:0007669"/>
    <property type="project" value="InterPro"/>
</dbReference>
<protein>
    <recommendedName>
        <fullName evidence="2">JAB1/MPN/MOV34 metalloenzyme domain-containing protein</fullName>
    </recommendedName>
</protein>
<keyword evidence="1" id="KW-0812">Transmembrane</keyword>